<dbReference type="RefSeq" id="WP_185966761.1">
    <property type="nucleotide sequence ID" value="NZ_JACSRA010000010.1"/>
</dbReference>
<comment type="caution">
    <text evidence="1">The sequence shown here is derived from an EMBL/GenBank/DDBJ whole genome shotgun (WGS) entry which is preliminary data.</text>
</comment>
<reference evidence="1 2" key="1">
    <citation type="submission" date="2020-08" db="EMBL/GenBank/DDBJ databases">
        <title>A Genomic Blueprint of the Chicken Gut Microbiome.</title>
        <authorList>
            <person name="Gilroy R."/>
            <person name="Ravi A."/>
            <person name="Getino M."/>
            <person name="Pursley I."/>
            <person name="Horton D.L."/>
            <person name="Alikhan N.-F."/>
            <person name="Baker D."/>
            <person name="Gharbi K."/>
            <person name="Hall N."/>
            <person name="Watson M."/>
            <person name="Adriaenssens E.M."/>
            <person name="Foster-Nyarko E."/>
            <person name="Jarju S."/>
            <person name="Secka A."/>
            <person name="Antonio M."/>
            <person name="Oren A."/>
            <person name="Chaudhuri R."/>
            <person name="La Ragione R.M."/>
            <person name="Hildebrand F."/>
            <person name="Pallen M.J."/>
        </authorList>
    </citation>
    <scope>NUCLEOTIDE SEQUENCE [LARGE SCALE GENOMIC DNA]</scope>
    <source>
        <strain evidence="1 2">Sa3CVN1</strain>
    </source>
</reference>
<keyword evidence="2" id="KW-1185">Reference proteome</keyword>
<evidence type="ECO:0000313" key="2">
    <source>
        <dbReference type="Proteomes" id="UP000627781"/>
    </source>
</evidence>
<dbReference type="EMBL" id="JACSRA010000010">
    <property type="protein sequence ID" value="MBD7911303.1"/>
    <property type="molecule type" value="Genomic_DNA"/>
</dbReference>
<organism evidence="1 2">
    <name type="scientific">Clostridium cibarium</name>
    <dbReference type="NCBI Taxonomy" id="2762247"/>
    <lineage>
        <taxon>Bacteria</taxon>
        <taxon>Bacillati</taxon>
        <taxon>Bacillota</taxon>
        <taxon>Clostridia</taxon>
        <taxon>Eubacteriales</taxon>
        <taxon>Clostridiaceae</taxon>
        <taxon>Clostridium</taxon>
    </lineage>
</organism>
<accession>A0ABR8PT29</accession>
<name>A0ABR8PT29_9CLOT</name>
<proteinExistence type="predicted"/>
<evidence type="ECO:0000313" key="1">
    <source>
        <dbReference type="EMBL" id="MBD7911303.1"/>
    </source>
</evidence>
<sequence>MSKRKENSSAIGGIGNFTRNAVESFEENIVNKKDYLEQVRDHKEGYSHK</sequence>
<protein>
    <submittedName>
        <fullName evidence="1">Uncharacterized protein</fullName>
    </submittedName>
</protein>
<gene>
    <name evidence="1" type="ORF">H9661_08045</name>
</gene>
<dbReference type="Proteomes" id="UP000627781">
    <property type="component" value="Unassembled WGS sequence"/>
</dbReference>